<dbReference type="Proteomes" id="UP000486602">
    <property type="component" value="Unassembled WGS sequence"/>
</dbReference>
<feature type="non-terminal residue" evidence="1">
    <location>
        <position position="1"/>
    </location>
</feature>
<name>A0A7K3WWH3_9FLAO</name>
<evidence type="ECO:0000313" key="1">
    <source>
        <dbReference type="EMBL" id="NEN25884.1"/>
    </source>
</evidence>
<accession>A0A7K3WWH3</accession>
<sequence>DYRAKVFDFGTFEKEIATNLQDTLIAAYEINIQNNIATQSIVDTSYLVFGQENKSGSFF</sequence>
<dbReference type="RefSeq" id="WP_163287326.1">
    <property type="nucleotide sequence ID" value="NZ_JAAGVY010000106.1"/>
</dbReference>
<proteinExistence type="predicted"/>
<dbReference type="EMBL" id="JAAGVY010000106">
    <property type="protein sequence ID" value="NEN25884.1"/>
    <property type="molecule type" value="Genomic_DNA"/>
</dbReference>
<dbReference type="AlphaFoldDB" id="A0A7K3WWH3"/>
<organism evidence="1 2">
    <name type="scientific">Cryomorpha ignava</name>
    <dbReference type="NCBI Taxonomy" id="101383"/>
    <lineage>
        <taxon>Bacteria</taxon>
        <taxon>Pseudomonadati</taxon>
        <taxon>Bacteroidota</taxon>
        <taxon>Flavobacteriia</taxon>
        <taxon>Flavobacteriales</taxon>
        <taxon>Cryomorphaceae</taxon>
        <taxon>Cryomorpha</taxon>
    </lineage>
</organism>
<evidence type="ECO:0000313" key="2">
    <source>
        <dbReference type="Proteomes" id="UP000486602"/>
    </source>
</evidence>
<keyword evidence="2" id="KW-1185">Reference proteome</keyword>
<reference evidence="1 2" key="1">
    <citation type="submission" date="2020-02" db="EMBL/GenBank/DDBJ databases">
        <title>Out from the shadows clarifying the taxonomy of the family Cryomorphaceae and related taxa by utilizing the GTDB taxonomic framework.</title>
        <authorList>
            <person name="Bowman J.P."/>
        </authorList>
    </citation>
    <scope>NUCLEOTIDE SEQUENCE [LARGE SCALE GENOMIC DNA]</scope>
    <source>
        <strain evidence="1 2">QSSC 1-22</strain>
    </source>
</reference>
<gene>
    <name evidence="1" type="ORF">G3O08_20545</name>
</gene>
<comment type="caution">
    <text evidence="1">The sequence shown here is derived from an EMBL/GenBank/DDBJ whole genome shotgun (WGS) entry which is preliminary data.</text>
</comment>
<protein>
    <submittedName>
        <fullName evidence="1">Uncharacterized protein</fullName>
    </submittedName>
</protein>